<keyword evidence="2" id="KW-0560">Oxidoreductase</keyword>
<dbReference type="GO" id="GO:0016491">
    <property type="term" value="F:oxidoreductase activity"/>
    <property type="evidence" value="ECO:0007669"/>
    <property type="project" value="UniProtKB-KW"/>
</dbReference>
<dbReference type="PANTHER" id="PTHR43976">
    <property type="entry name" value="SHORT CHAIN DEHYDROGENASE"/>
    <property type="match status" value="1"/>
</dbReference>
<comment type="similarity">
    <text evidence="1 3">Belongs to the short-chain dehydrogenases/reductases (SDR) family.</text>
</comment>
<dbReference type="PRINTS" id="PR00081">
    <property type="entry name" value="GDHRDH"/>
</dbReference>
<dbReference type="RefSeq" id="WP_350245758.1">
    <property type="nucleotide sequence ID" value="NZ_CP158301.1"/>
</dbReference>
<accession>A0AAU7UGW3</accession>
<dbReference type="PANTHER" id="PTHR43976:SF16">
    <property type="entry name" value="SHORT-CHAIN DEHYDROGENASE_REDUCTASE FAMILY PROTEIN"/>
    <property type="match status" value="1"/>
</dbReference>
<dbReference type="InterPro" id="IPR002347">
    <property type="entry name" value="SDR_fam"/>
</dbReference>
<sequence>MSKVYFITGTTRGMGTEFVQAALASGHSVVATGRRLEAVTAAAGTDPNLLAVQLDITSPVDAEAAVQAAVERFGRIDVLINNAASFQAGFFEEVSPEQFRAQMDVNFFGALNVTRAVLPVMREQRRGQIVSISSTAGVIAGEFTSAYAASKFALEGWMEALRPEVAPYGIRTTVVEPGFFRTQLLEKESTILPGLSLPDYAARTAQILPAWEAMNGQQAGDPAKLARALLTLLDSATPPERWVAGADAVQGVTQKADRLRQQAHAFPELSTTLDHNPVS</sequence>
<dbReference type="AlphaFoldDB" id="A0AAU7UGW3"/>
<dbReference type="CDD" id="cd05374">
    <property type="entry name" value="17beta-HSD-like_SDR_c"/>
    <property type="match status" value="1"/>
</dbReference>
<proteinExistence type="inferred from homology"/>
<protein>
    <submittedName>
        <fullName evidence="5">SDR family NAD(P)-dependent oxidoreductase</fullName>
    </submittedName>
</protein>
<evidence type="ECO:0000313" key="5">
    <source>
        <dbReference type="EMBL" id="XBV87609.1"/>
    </source>
</evidence>
<dbReference type="SUPFAM" id="SSF51735">
    <property type="entry name" value="NAD(P)-binding Rossmann-fold domains"/>
    <property type="match status" value="1"/>
</dbReference>
<dbReference type="InterPro" id="IPR020904">
    <property type="entry name" value="Sc_DH/Rdtase_CS"/>
</dbReference>
<evidence type="ECO:0000256" key="2">
    <source>
        <dbReference type="ARBA" id="ARBA00023002"/>
    </source>
</evidence>
<dbReference type="Gene3D" id="3.40.50.720">
    <property type="entry name" value="NAD(P)-binding Rossmann-like Domain"/>
    <property type="match status" value="1"/>
</dbReference>
<evidence type="ECO:0000259" key="4">
    <source>
        <dbReference type="SMART" id="SM00822"/>
    </source>
</evidence>
<organism evidence="5">
    <name type="scientific">Deinococcus sonorensis KR-87</name>
    <dbReference type="NCBI Taxonomy" id="694439"/>
    <lineage>
        <taxon>Bacteria</taxon>
        <taxon>Thermotogati</taxon>
        <taxon>Deinococcota</taxon>
        <taxon>Deinococci</taxon>
        <taxon>Deinococcales</taxon>
        <taxon>Deinococcaceae</taxon>
        <taxon>Deinococcus</taxon>
    </lineage>
</organism>
<dbReference type="SMART" id="SM00822">
    <property type="entry name" value="PKS_KR"/>
    <property type="match status" value="1"/>
</dbReference>
<name>A0AAU7UGW3_9DEIO</name>
<dbReference type="Pfam" id="PF00106">
    <property type="entry name" value="adh_short"/>
    <property type="match status" value="1"/>
</dbReference>
<dbReference type="PRINTS" id="PR00080">
    <property type="entry name" value="SDRFAMILY"/>
</dbReference>
<reference evidence="5" key="1">
    <citation type="submission" date="2024-06" db="EMBL/GenBank/DDBJ databases">
        <title>Draft Genome Sequence of Deinococcus sonorensis Type Strain KR-87, a Biofilm Producing Representative of the Genus Deinococcus.</title>
        <authorList>
            <person name="Boren L.S."/>
            <person name="Grosso R.A."/>
            <person name="Hugenberg-Cox A.N."/>
            <person name="Hill J.T.E."/>
            <person name="Albert C.M."/>
            <person name="Tuohy J.M."/>
        </authorList>
    </citation>
    <scope>NUCLEOTIDE SEQUENCE</scope>
    <source>
        <strain evidence="5">KR-87</strain>
        <plasmid evidence="5">pDson05</plasmid>
    </source>
</reference>
<evidence type="ECO:0000256" key="3">
    <source>
        <dbReference type="RuleBase" id="RU000363"/>
    </source>
</evidence>
<dbReference type="InterPro" id="IPR036291">
    <property type="entry name" value="NAD(P)-bd_dom_sf"/>
</dbReference>
<feature type="domain" description="Ketoreductase" evidence="4">
    <location>
        <begin position="3"/>
        <end position="160"/>
    </location>
</feature>
<geneLocation type="plasmid" evidence="5">
    <name>pDson05</name>
</geneLocation>
<dbReference type="InterPro" id="IPR057326">
    <property type="entry name" value="KR_dom"/>
</dbReference>
<evidence type="ECO:0000256" key="1">
    <source>
        <dbReference type="ARBA" id="ARBA00006484"/>
    </source>
</evidence>
<dbReference type="KEGG" id="dsc:ABOD76_22110"/>
<dbReference type="InterPro" id="IPR051911">
    <property type="entry name" value="SDR_oxidoreductase"/>
</dbReference>
<gene>
    <name evidence="5" type="ORF">ABOD76_22110</name>
</gene>
<dbReference type="EMBL" id="CP158301">
    <property type="protein sequence ID" value="XBV87609.1"/>
    <property type="molecule type" value="Genomic_DNA"/>
</dbReference>
<dbReference type="PROSITE" id="PS00061">
    <property type="entry name" value="ADH_SHORT"/>
    <property type="match status" value="1"/>
</dbReference>
<keyword evidence="5" id="KW-0614">Plasmid</keyword>